<proteinExistence type="predicted"/>
<evidence type="ECO:0000256" key="1">
    <source>
        <dbReference type="SAM" id="MobiDB-lite"/>
    </source>
</evidence>
<name>A0A0E9W5T4_ANGAN</name>
<dbReference type="EMBL" id="GBXM01022886">
    <property type="protein sequence ID" value="JAH85691.1"/>
    <property type="molecule type" value="Transcribed_RNA"/>
</dbReference>
<organism evidence="2">
    <name type="scientific">Anguilla anguilla</name>
    <name type="common">European freshwater eel</name>
    <name type="synonym">Muraena anguilla</name>
    <dbReference type="NCBI Taxonomy" id="7936"/>
    <lineage>
        <taxon>Eukaryota</taxon>
        <taxon>Metazoa</taxon>
        <taxon>Chordata</taxon>
        <taxon>Craniata</taxon>
        <taxon>Vertebrata</taxon>
        <taxon>Euteleostomi</taxon>
        <taxon>Actinopterygii</taxon>
        <taxon>Neopterygii</taxon>
        <taxon>Teleostei</taxon>
        <taxon>Anguilliformes</taxon>
        <taxon>Anguillidae</taxon>
        <taxon>Anguilla</taxon>
    </lineage>
</organism>
<feature type="region of interest" description="Disordered" evidence="1">
    <location>
        <begin position="1"/>
        <end position="32"/>
    </location>
</feature>
<dbReference type="AlphaFoldDB" id="A0A0E9W5T4"/>
<reference evidence="2" key="2">
    <citation type="journal article" date="2015" name="Fish Shellfish Immunol.">
        <title>Early steps in the European eel (Anguilla anguilla)-Vibrio vulnificus interaction in the gills: Role of the RtxA13 toxin.</title>
        <authorList>
            <person name="Callol A."/>
            <person name="Pajuelo D."/>
            <person name="Ebbesson L."/>
            <person name="Teles M."/>
            <person name="MacKenzie S."/>
            <person name="Amaro C."/>
        </authorList>
    </citation>
    <scope>NUCLEOTIDE SEQUENCE</scope>
</reference>
<protein>
    <submittedName>
        <fullName evidence="2">Uncharacterized protein</fullName>
    </submittedName>
</protein>
<evidence type="ECO:0000313" key="2">
    <source>
        <dbReference type="EMBL" id="JAH85691.1"/>
    </source>
</evidence>
<accession>A0A0E9W5T4</accession>
<sequence length="54" mass="5766">MAENLLDVGPPNPKRPKLNSPARSASDGPGKEGPCLWQLTVITCRSPQHSVVQS</sequence>
<reference evidence="2" key="1">
    <citation type="submission" date="2014-11" db="EMBL/GenBank/DDBJ databases">
        <authorList>
            <person name="Amaro Gonzalez C."/>
        </authorList>
    </citation>
    <scope>NUCLEOTIDE SEQUENCE</scope>
</reference>